<dbReference type="SUPFAM" id="SSF54160">
    <property type="entry name" value="Chromo domain-like"/>
    <property type="match status" value="1"/>
</dbReference>
<dbReference type="InterPro" id="IPR050951">
    <property type="entry name" value="Retrovirus_Pol_polyprotein"/>
</dbReference>
<dbReference type="Pfam" id="PF00665">
    <property type="entry name" value="rve"/>
    <property type="match status" value="1"/>
</dbReference>
<evidence type="ECO:0000313" key="4">
    <source>
        <dbReference type="Proteomes" id="UP001165121"/>
    </source>
</evidence>
<dbReference type="InterPro" id="IPR016197">
    <property type="entry name" value="Chromo-like_dom_sf"/>
</dbReference>
<dbReference type="Proteomes" id="UP001165121">
    <property type="component" value="Unassembled WGS sequence"/>
</dbReference>
<proteinExistence type="predicted"/>
<feature type="domain" description="Chromo" evidence="1">
    <location>
        <begin position="417"/>
        <end position="463"/>
    </location>
</feature>
<dbReference type="PANTHER" id="PTHR37984:SF5">
    <property type="entry name" value="PROTEIN NYNRIN-LIKE"/>
    <property type="match status" value="1"/>
</dbReference>
<dbReference type="PANTHER" id="PTHR37984">
    <property type="entry name" value="PROTEIN CBG26694"/>
    <property type="match status" value="1"/>
</dbReference>
<dbReference type="Gene3D" id="2.40.50.40">
    <property type="match status" value="1"/>
</dbReference>
<dbReference type="InterPro" id="IPR000953">
    <property type="entry name" value="Chromo/chromo_shadow_dom"/>
</dbReference>
<dbReference type="InterPro" id="IPR012337">
    <property type="entry name" value="RNaseH-like_sf"/>
</dbReference>
<accession>A0A9W6WVS3</accession>
<organism evidence="3 4">
    <name type="scientific">Phytophthora fragariaefolia</name>
    <dbReference type="NCBI Taxonomy" id="1490495"/>
    <lineage>
        <taxon>Eukaryota</taxon>
        <taxon>Sar</taxon>
        <taxon>Stramenopiles</taxon>
        <taxon>Oomycota</taxon>
        <taxon>Peronosporomycetes</taxon>
        <taxon>Peronosporales</taxon>
        <taxon>Peronosporaceae</taxon>
        <taxon>Phytophthora</taxon>
    </lineage>
</organism>
<keyword evidence="4" id="KW-1185">Reference proteome</keyword>
<dbReference type="InterPro" id="IPR036397">
    <property type="entry name" value="RNaseH_sf"/>
</dbReference>
<protein>
    <submittedName>
        <fullName evidence="3">Unnamed protein product</fullName>
    </submittedName>
</protein>
<dbReference type="CDD" id="cd00024">
    <property type="entry name" value="CD_CSD"/>
    <property type="match status" value="1"/>
</dbReference>
<dbReference type="AlphaFoldDB" id="A0A9W6WVS3"/>
<evidence type="ECO:0000313" key="3">
    <source>
        <dbReference type="EMBL" id="GMF18182.1"/>
    </source>
</evidence>
<dbReference type="PROSITE" id="PS50013">
    <property type="entry name" value="CHROMO_2"/>
    <property type="match status" value="1"/>
</dbReference>
<dbReference type="GO" id="GO:0003676">
    <property type="term" value="F:nucleic acid binding"/>
    <property type="evidence" value="ECO:0007669"/>
    <property type="project" value="InterPro"/>
</dbReference>
<gene>
    <name evidence="3" type="ORF">Pfra01_000151500</name>
</gene>
<name>A0A9W6WVS3_9STRA</name>
<feature type="domain" description="Integrase catalytic" evidence="2">
    <location>
        <begin position="250"/>
        <end position="410"/>
    </location>
</feature>
<dbReference type="SUPFAM" id="SSF53098">
    <property type="entry name" value="Ribonuclease H-like"/>
    <property type="match status" value="1"/>
</dbReference>
<dbReference type="PROSITE" id="PS50994">
    <property type="entry name" value="INTEGRASE"/>
    <property type="match status" value="1"/>
</dbReference>
<evidence type="ECO:0000259" key="1">
    <source>
        <dbReference type="PROSITE" id="PS50013"/>
    </source>
</evidence>
<sequence length="514" mass="57818">MSLHDLAPEDTKRALATAINLTYIRKSNLSLSANNALFIRLIRAKPSEEQGLSLFPDKDSFITCPINDVAMALAMQILSSASLLNRTLSTTSDDTDLPINIDQTRLVDVLLHCVDDSDHERLETPAPTRRRRATPLKLQGYVTRVLKGADANQAKANITANLSSHSFHRGGAQHANGDPTLSAQWIFDRGNWSMTATSKGFACFFNTTTEDRKVSKVLNNRKSNDQPKIPSLTSREDTKASLELMRENIEPRRPFELVSMDFVTHTPESARGNTFLLLFQDSFSGYIMCKPMPSTTAQDVAEAYEEQIFRRFGASSMIRHDQDPRFMSEVFTRFRELLGSKQRAALAYRPQANGQQERSVQTVIRSVKAYLAEADQSDWDEHAERLMFALNTSFDATRLDTPFYLVNGWDAQGRENLDLRWVKRTRTAKCTREYLVKWKGYDDPDWTSASQLSCGALLYEFNQGGSQGAFPIHTGRRRSSQTIAIPDEHDMIDADRGIVITTENVLISVGNGDE</sequence>
<dbReference type="GO" id="GO:0015074">
    <property type="term" value="P:DNA integration"/>
    <property type="evidence" value="ECO:0007669"/>
    <property type="project" value="InterPro"/>
</dbReference>
<dbReference type="EMBL" id="BSXT01000119">
    <property type="protein sequence ID" value="GMF18182.1"/>
    <property type="molecule type" value="Genomic_DNA"/>
</dbReference>
<reference evidence="3" key="1">
    <citation type="submission" date="2023-04" db="EMBL/GenBank/DDBJ databases">
        <title>Phytophthora fragariaefolia NBRC 109709.</title>
        <authorList>
            <person name="Ichikawa N."/>
            <person name="Sato H."/>
            <person name="Tonouchi N."/>
        </authorList>
    </citation>
    <scope>NUCLEOTIDE SEQUENCE</scope>
    <source>
        <strain evidence="3">NBRC 109709</strain>
    </source>
</reference>
<evidence type="ECO:0000259" key="2">
    <source>
        <dbReference type="PROSITE" id="PS50994"/>
    </source>
</evidence>
<dbReference type="InterPro" id="IPR001584">
    <property type="entry name" value="Integrase_cat-core"/>
</dbReference>
<dbReference type="Gene3D" id="3.30.420.10">
    <property type="entry name" value="Ribonuclease H-like superfamily/Ribonuclease H"/>
    <property type="match status" value="1"/>
</dbReference>
<comment type="caution">
    <text evidence="3">The sequence shown here is derived from an EMBL/GenBank/DDBJ whole genome shotgun (WGS) entry which is preliminary data.</text>
</comment>